<keyword evidence="1" id="KW-0472">Membrane</keyword>
<accession>G4Q7Y0</accession>
<dbReference type="KEGG" id="ain:Acin_0265"/>
<keyword evidence="1" id="KW-1133">Transmembrane helix</keyword>
<keyword evidence="3" id="KW-1185">Reference proteome</keyword>
<dbReference type="Proteomes" id="UP000007093">
    <property type="component" value="Chromosome"/>
</dbReference>
<protein>
    <submittedName>
        <fullName evidence="2">Uncharacterized protein</fullName>
    </submittedName>
</protein>
<reference evidence="2 3" key="1">
    <citation type="journal article" date="2011" name="J. Bacteriol.">
        <title>Complete genome sequence of Acidaminococcus intestini RYC-MR95, a Gram-negative bacterium from the phylum Firmicutes.</title>
        <authorList>
            <person name="D'Auria G."/>
            <person name="Galan J.C."/>
            <person name="Rodriguez-Alcayna M."/>
            <person name="Moya A."/>
            <person name="Baquero F."/>
            <person name="Latorre A."/>
        </authorList>
    </citation>
    <scope>NUCLEOTIDE SEQUENCE [LARGE SCALE GENOMIC DNA]</scope>
    <source>
        <strain evidence="2 3">RyC-MR95</strain>
    </source>
</reference>
<evidence type="ECO:0000313" key="2">
    <source>
        <dbReference type="EMBL" id="AEQ21509.1"/>
    </source>
</evidence>
<dbReference type="STRING" id="568816.Acin_0265"/>
<gene>
    <name evidence="2" type="ordered locus">Acin_0265</name>
</gene>
<organism evidence="2 3">
    <name type="scientific">Acidaminococcus intestini (strain RyC-MR95)</name>
    <dbReference type="NCBI Taxonomy" id="568816"/>
    <lineage>
        <taxon>Bacteria</taxon>
        <taxon>Bacillati</taxon>
        <taxon>Bacillota</taxon>
        <taxon>Negativicutes</taxon>
        <taxon>Acidaminococcales</taxon>
        <taxon>Acidaminococcaceae</taxon>
        <taxon>Acidaminococcus</taxon>
    </lineage>
</organism>
<evidence type="ECO:0000256" key="1">
    <source>
        <dbReference type="SAM" id="Phobius"/>
    </source>
</evidence>
<proteinExistence type="predicted"/>
<dbReference type="HOGENOM" id="CLU_3178977_0_0_9"/>
<dbReference type="EMBL" id="CP003058">
    <property type="protein sequence ID" value="AEQ21509.1"/>
    <property type="molecule type" value="Genomic_DNA"/>
</dbReference>
<keyword evidence="1" id="KW-0812">Transmembrane</keyword>
<dbReference type="PATRIC" id="fig|568816.4.peg.259"/>
<dbReference type="AlphaFoldDB" id="G4Q7Y0"/>
<dbReference type="InParanoid" id="G4Q7Y0"/>
<feature type="transmembrane region" description="Helical" evidence="1">
    <location>
        <begin position="26"/>
        <end position="45"/>
    </location>
</feature>
<sequence>MEKARGFWAFLHTPKTRFDLKDRGKAFCYFVILAVIYYFIVRLLGY</sequence>
<evidence type="ECO:0000313" key="3">
    <source>
        <dbReference type="Proteomes" id="UP000007093"/>
    </source>
</evidence>
<name>G4Q7Y0_ACIIR</name>